<evidence type="ECO:0000256" key="1">
    <source>
        <dbReference type="SAM" id="MobiDB-lite"/>
    </source>
</evidence>
<dbReference type="Proteomes" id="UP000076532">
    <property type="component" value="Unassembled WGS sequence"/>
</dbReference>
<accession>A0A167T2T4</accession>
<dbReference type="AlphaFoldDB" id="A0A167T2T4"/>
<sequence>MRQRLYVDQHEAPMHPQPSKKSLTAVASFLPHSAMANNALEYPPSADALPASMLATSSEVPILGIKRARSTNSDKGQRQRPRHESRVSACI</sequence>
<feature type="compositionally biased region" description="Basic and acidic residues" evidence="1">
    <location>
        <begin position="1"/>
        <end position="13"/>
    </location>
</feature>
<feature type="region of interest" description="Disordered" evidence="1">
    <location>
        <begin position="1"/>
        <end position="20"/>
    </location>
</feature>
<evidence type="ECO:0000313" key="3">
    <source>
        <dbReference type="Proteomes" id="UP000076532"/>
    </source>
</evidence>
<gene>
    <name evidence="2" type="ORF">FIBSPDRAFT_28468</name>
</gene>
<protein>
    <submittedName>
        <fullName evidence="2">Uncharacterized protein</fullName>
    </submittedName>
</protein>
<organism evidence="2 3">
    <name type="scientific">Athelia psychrophila</name>
    <dbReference type="NCBI Taxonomy" id="1759441"/>
    <lineage>
        <taxon>Eukaryota</taxon>
        <taxon>Fungi</taxon>
        <taxon>Dikarya</taxon>
        <taxon>Basidiomycota</taxon>
        <taxon>Agaricomycotina</taxon>
        <taxon>Agaricomycetes</taxon>
        <taxon>Agaricomycetidae</taxon>
        <taxon>Atheliales</taxon>
        <taxon>Atheliaceae</taxon>
        <taxon>Athelia</taxon>
    </lineage>
</organism>
<proteinExistence type="predicted"/>
<keyword evidence="3" id="KW-1185">Reference proteome</keyword>
<feature type="region of interest" description="Disordered" evidence="1">
    <location>
        <begin position="65"/>
        <end position="91"/>
    </location>
</feature>
<name>A0A167T2T4_9AGAM</name>
<dbReference type="EMBL" id="KV418513">
    <property type="protein sequence ID" value="KZP02504.1"/>
    <property type="molecule type" value="Genomic_DNA"/>
</dbReference>
<feature type="compositionally biased region" description="Basic and acidic residues" evidence="1">
    <location>
        <begin position="82"/>
        <end position="91"/>
    </location>
</feature>
<evidence type="ECO:0000313" key="2">
    <source>
        <dbReference type="EMBL" id="KZP02504.1"/>
    </source>
</evidence>
<reference evidence="2 3" key="1">
    <citation type="journal article" date="2016" name="Mol. Biol. Evol.">
        <title>Comparative Genomics of Early-Diverging Mushroom-Forming Fungi Provides Insights into the Origins of Lignocellulose Decay Capabilities.</title>
        <authorList>
            <person name="Nagy L.G."/>
            <person name="Riley R."/>
            <person name="Tritt A."/>
            <person name="Adam C."/>
            <person name="Daum C."/>
            <person name="Floudas D."/>
            <person name="Sun H."/>
            <person name="Yadav J.S."/>
            <person name="Pangilinan J."/>
            <person name="Larsson K.H."/>
            <person name="Matsuura K."/>
            <person name="Barry K."/>
            <person name="Labutti K."/>
            <person name="Kuo R."/>
            <person name="Ohm R.A."/>
            <person name="Bhattacharya S.S."/>
            <person name="Shirouzu T."/>
            <person name="Yoshinaga Y."/>
            <person name="Martin F.M."/>
            <person name="Grigoriev I.V."/>
            <person name="Hibbett D.S."/>
        </authorList>
    </citation>
    <scope>NUCLEOTIDE SEQUENCE [LARGE SCALE GENOMIC DNA]</scope>
    <source>
        <strain evidence="2 3">CBS 109695</strain>
    </source>
</reference>